<keyword evidence="1" id="KW-0472">Membrane</keyword>
<feature type="transmembrane region" description="Helical" evidence="1">
    <location>
        <begin position="64"/>
        <end position="86"/>
    </location>
</feature>
<gene>
    <name evidence="2" type="ORF">EBQ10_05215</name>
</gene>
<feature type="transmembrane region" description="Helical" evidence="1">
    <location>
        <begin position="107"/>
        <end position="135"/>
    </location>
</feature>
<feature type="transmembrane region" description="Helical" evidence="1">
    <location>
        <begin position="178"/>
        <end position="198"/>
    </location>
</feature>
<evidence type="ECO:0008006" key="4">
    <source>
        <dbReference type="Google" id="ProtNLM"/>
    </source>
</evidence>
<proteinExistence type="predicted"/>
<dbReference type="EMBL" id="CP033905">
    <property type="protein sequence ID" value="AZR06753.1"/>
    <property type="molecule type" value="Genomic_DNA"/>
</dbReference>
<dbReference type="AlphaFoldDB" id="A0A3S9QLE3"/>
<feature type="transmembrane region" description="Helical" evidence="1">
    <location>
        <begin position="234"/>
        <end position="254"/>
    </location>
</feature>
<name>A0A3S9QLE3_9ACTO</name>
<sequence length="259" mass="27535">MSSTFTGRFDPTAYRSTFFRSLSCEFAKLNTRSVLLTASIGITLFALLFLLIPTQFLAADGPGIVVGGWSFFTIFFIIIGALATTTEYAHNTMRTTALSDPHRARAFAAKILAVAGVSLALATAFLGASVAVVSIRLNDFLLDSKAVAPFLTFVAIQAIVGVLSAAIGYVLRSTAGTISFMVGFIFFSNLVNIIPRPFFQKTLSQFMPIHLGSVALDGDLIQNVSDPIVTSSGIALALLAAYALMGVLTGLLAFTKRDI</sequence>
<keyword evidence="1" id="KW-0812">Transmembrane</keyword>
<organism evidence="2 3">
    <name type="scientific">Trueperella pyogenes</name>
    <dbReference type="NCBI Taxonomy" id="1661"/>
    <lineage>
        <taxon>Bacteria</taxon>
        <taxon>Bacillati</taxon>
        <taxon>Actinomycetota</taxon>
        <taxon>Actinomycetes</taxon>
        <taxon>Actinomycetales</taxon>
        <taxon>Actinomycetaceae</taxon>
        <taxon>Trueperella</taxon>
    </lineage>
</organism>
<dbReference type="RefSeq" id="WP_108726601.1">
    <property type="nucleotide sequence ID" value="NZ_CP029001.1"/>
</dbReference>
<reference evidence="2 3" key="1">
    <citation type="submission" date="2018-11" db="EMBL/GenBank/DDBJ databases">
        <title>Multidrug-resistant genes are associated with an 42-kb island TGI1 carrying a complex class 1 integron in a Trueperella pyogenes.</title>
        <authorList>
            <person name="Dong W."/>
        </authorList>
    </citation>
    <scope>NUCLEOTIDE SEQUENCE [LARGE SCALE GENOMIC DNA]</scope>
    <source>
        <strain evidence="2 3">TP4</strain>
    </source>
</reference>
<evidence type="ECO:0000313" key="2">
    <source>
        <dbReference type="EMBL" id="AZR06753.1"/>
    </source>
</evidence>
<feature type="transmembrane region" description="Helical" evidence="1">
    <location>
        <begin position="147"/>
        <end position="171"/>
    </location>
</feature>
<accession>A0A3S9QLE3</accession>
<dbReference type="Proteomes" id="UP000275951">
    <property type="component" value="Chromosome"/>
</dbReference>
<feature type="transmembrane region" description="Helical" evidence="1">
    <location>
        <begin position="34"/>
        <end position="52"/>
    </location>
</feature>
<evidence type="ECO:0000313" key="3">
    <source>
        <dbReference type="Proteomes" id="UP000275951"/>
    </source>
</evidence>
<keyword evidence="1" id="KW-1133">Transmembrane helix</keyword>
<evidence type="ECO:0000256" key="1">
    <source>
        <dbReference type="SAM" id="Phobius"/>
    </source>
</evidence>
<protein>
    <recommendedName>
        <fullName evidence="4">ABC transporter permease</fullName>
    </recommendedName>
</protein>